<sequence>MTDATGFEDDQDLLTSVPSAQRDASKARHEASQRARSEREAEERQSRTEHLKRLRTARQAR</sequence>
<feature type="region of interest" description="Disordered" evidence="1">
    <location>
        <begin position="1"/>
        <end position="61"/>
    </location>
</feature>
<accession>A0A840I4R1</accession>
<protein>
    <submittedName>
        <fullName evidence="2">Uncharacterized protein</fullName>
    </submittedName>
</protein>
<dbReference type="Proteomes" id="UP000563524">
    <property type="component" value="Unassembled WGS sequence"/>
</dbReference>
<feature type="compositionally biased region" description="Basic and acidic residues" evidence="1">
    <location>
        <begin position="23"/>
        <end position="51"/>
    </location>
</feature>
<dbReference type="RefSeq" id="WP_183817689.1">
    <property type="nucleotide sequence ID" value="NZ_JACHOB010000003.1"/>
</dbReference>
<gene>
    <name evidence="2" type="ORF">GGQ59_001788</name>
</gene>
<evidence type="ECO:0000313" key="3">
    <source>
        <dbReference type="Proteomes" id="UP000563524"/>
    </source>
</evidence>
<evidence type="ECO:0000313" key="2">
    <source>
        <dbReference type="EMBL" id="MBB4659263.1"/>
    </source>
</evidence>
<evidence type="ECO:0000256" key="1">
    <source>
        <dbReference type="SAM" id="MobiDB-lite"/>
    </source>
</evidence>
<name>A0A840I4R1_9PROT</name>
<feature type="compositionally biased region" description="Acidic residues" evidence="1">
    <location>
        <begin position="1"/>
        <end position="12"/>
    </location>
</feature>
<organism evidence="2 3">
    <name type="scientific">Parvularcula dongshanensis</name>
    <dbReference type="NCBI Taxonomy" id="1173995"/>
    <lineage>
        <taxon>Bacteria</taxon>
        <taxon>Pseudomonadati</taxon>
        <taxon>Pseudomonadota</taxon>
        <taxon>Alphaproteobacteria</taxon>
        <taxon>Parvularculales</taxon>
        <taxon>Parvularculaceae</taxon>
        <taxon>Parvularcula</taxon>
    </lineage>
</organism>
<comment type="caution">
    <text evidence="2">The sequence shown here is derived from an EMBL/GenBank/DDBJ whole genome shotgun (WGS) entry which is preliminary data.</text>
</comment>
<proteinExistence type="predicted"/>
<reference evidence="2 3" key="1">
    <citation type="submission" date="2020-08" db="EMBL/GenBank/DDBJ databases">
        <title>Genomic Encyclopedia of Type Strains, Phase IV (KMG-IV): sequencing the most valuable type-strain genomes for metagenomic binning, comparative biology and taxonomic classification.</title>
        <authorList>
            <person name="Goeker M."/>
        </authorList>
    </citation>
    <scope>NUCLEOTIDE SEQUENCE [LARGE SCALE GENOMIC DNA]</scope>
    <source>
        <strain evidence="2 3">DSM 102850</strain>
    </source>
</reference>
<keyword evidence="3" id="KW-1185">Reference proteome</keyword>
<dbReference type="AlphaFoldDB" id="A0A840I4R1"/>
<dbReference type="EMBL" id="JACHOB010000003">
    <property type="protein sequence ID" value="MBB4659263.1"/>
    <property type="molecule type" value="Genomic_DNA"/>
</dbReference>
<feature type="compositionally biased region" description="Basic residues" evidence="1">
    <location>
        <begin position="52"/>
        <end position="61"/>
    </location>
</feature>